<dbReference type="InterPro" id="IPR018631">
    <property type="entry name" value="AAA-ATPase-like_dom"/>
</dbReference>
<reference evidence="3 4" key="1">
    <citation type="journal article" date="2017" name="Genome Med.">
        <title>A novel Ruminococcus gnavus clade enriched in inflammatory bowel disease patients.</title>
        <authorList>
            <person name="Hall A.B."/>
            <person name="Yassour M."/>
            <person name="Sauk J."/>
            <person name="Garner A."/>
            <person name="Jiang X."/>
            <person name="Arthur T."/>
            <person name="Lagoudas G.K."/>
            <person name="Vatanen T."/>
            <person name="Fornelos N."/>
            <person name="Wilson R."/>
            <person name="Bertha M."/>
            <person name="Cohen M."/>
            <person name="Garber J."/>
            <person name="Khalili H."/>
            <person name="Gevers D."/>
            <person name="Ananthakrishnan A.N."/>
            <person name="Kugathasan S."/>
            <person name="Lander E.S."/>
            <person name="Blainey P."/>
            <person name="Vlamakis H."/>
            <person name="Xavier R.J."/>
            <person name="Huttenhower C."/>
        </authorList>
    </citation>
    <scope>NUCLEOTIDE SEQUENCE [LARGE SCALE GENOMIC DNA]</scope>
    <source>
        <strain evidence="3 4">RJX1124</strain>
    </source>
</reference>
<sequence length="61" mass="7407">MAELKKLPIGIEDFEKIRQEDFYYVDKTRLIEQLLAQWGEVNLFTRPRRFGKSLNMMQIEE</sequence>
<evidence type="ECO:0000259" key="1">
    <source>
        <dbReference type="Pfam" id="PF09820"/>
    </source>
</evidence>
<reference evidence="2" key="2">
    <citation type="journal article" date="2020" name="Cell Host Microbe">
        <title>Functional and Genomic Variation between Human-Derived Isolates of Lachnospiraceae Reveals Inter- and Intra-Species Diversity.</title>
        <authorList>
            <person name="Sorbara M.T."/>
            <person name="Littmann E.R."/>
            <person name="Fontana E."/>
            <person name="Moody T.U."/>
            <person name="Kohout C.E."/>
            <person name="Gjonbalaj M."/>
            <person name="Eaton V."/>
            <person name="Seok R."/>
            <person name="Leiner I.M."/>
            <person name="Pamer E.G."/>
        </authorList>
    </citation>
    <scope>NUCLEOTIDE SEQUENCE</scope>
    <source>
        <strain evidence="2">MSK.15.32</strain>
    </source>
</reference>
<accession>A0A2N5P6J5</accession>
<reference evidence="2" key="3">
    <citation type="submission" date="2020-02" db="EMBL/GenBank/DDBJ databases">
        <authorList>
            <person name="Littmann E."/>
            <person name="Sorbara M."/>
        </authorList>
    </citation>
    <scope>NUCLEOTIDE SEQUENCE</scope>
    <source>
        <strain evidence="2">MSK.15.32</strain>
    </source>
</reference>
<dbReference type="Proteomes" id="UP001296580">
    <property type="component" value="Unassembled WGS sequence"/>
</dbReference>
<dbReference type="PANTHER" id="PTHR34825">
    <property type="entry name" value="CONSERVED PROTEIN, WITH A WEAK D-GALACTARATE DEHYDRATASE/ALTRONATE HYDROLASE DOMAIN"/>
    <property type="match status" value="1"/>
</dbReference>
<dbReference type="EMBL" id="NIHS01000032">
    <property type="protein sequence ID" value="PLT70766.1"/>
    <property type="molecule type" value="Genomic_DNA"/>
</dbReference>
<dbReference type="Proteomes" id="UP000234891">
    <property type="component" value="Unassembled WGS sequence"/>
</dbReference>
<name>A0A2N5P6J5_MEDGN</name>
<protein>
    <submittedName>
        <fullName evidence="3">AAA family ATPase</fullName>
    </submittedName>
</protein>
<dbReference type="Pfam" id="PF09820">
    <property type="entry name" value="AAA-ATPase_like"/>
    <property type="match status" value="1"/>
</dbReference>
<dbReference type="EMBL" id="JAAIRV010000013">
    <property type="protein sequence ID" value="NSI58372.1"/>
    <property type="molecule type" value="Genomic_DNA"/>
</dbReference>
<evidence type="ECO:0000313" key="2">
    <source>
        <dbReference type="EMBL" id="NSI58372.1"/>
    </source>
</evidence>
<dbReference type="AlphaFoldDB" id="A0A2N5P6J5"/>
<organism evidence="3 4">
    <name type="scientific">Mediterraneibacter gnavus</name>
    <name type="common">Ruminococcus gnavus</name>
    <dbReference type="NCBI Taxonomy" id="33038"/>
    <lineage>
        <taxon>Bacteria</taxon>
        <taxon>Bacillati</taxon>
        <taxon>Bacillota</taxon>
        <taxon>Clostridia</taxon>
        <taxon>Lachnospirales</taxon>
        <taxon>Lachnospiraceae</taxon>
        <taxon>Mediterraneibacter</taxon>
    </lineage>
</organism>
<evidence type="ECO:0000313" key="3">
    <source>
        <dbReference type="EMBL" id="PLT70766.1"/>
    </source>
</evidence>
<proteinExistence type="predicted"/>
<dbReference type="PANTHER" id="PTHR34825:SF1">
    <property type="entry name" value="AAA-ATPASE-LIKE DOMAIN-CONTAINING PROTEIN"/>
    <property type="match status" value="1"/>
</dbReference>
<feature type="domain" description="AAA-ATPase-like" evidence="1">
    <location>
        <begin position="8"/>
        <end position="59"/>
    </location>
</feature>
<comment type="caution">
    <text evidence="3">The sequence shown here is derived from an EMBL/GenBank/DDBJ whole genome shotgun (WGS) entry which is preliminary data.</text>
</comment>
<gene>
    <name evidence="3" type="ORF">CDL26_13915</name>
    <name evidence="2" type="ORF">G4993_08135</name>
</gene>
<evidence type="ECO:0000313" key="4">
    <source>
        <dbReference type="Proteomes" id="UP000234891"/>
    </source>
</evidence>